<sequence>MDNNYSRPTKVDELDESQAHGRHGLKAVPQAVRRGLSKLHLQREGRGSSYESYQLIAGPEYIHSTENLRPSDPDASRAVDATNRQGDNVVICIMNHEIPEGPASPLEGMPFTSETRKILYPSRGSSSRKEDTKDDSDSDYQDQPKKRKINKNGEPRKVRKPRAFLRQWNENDVTRALMGIVWAAGENNIRLPFDQAAQVVGEGCTASALQQAILKIHTRINEEGAQIPKIKMSWPSKASNTSDSNTNGAGSDSNSIGRPHRSATSPKSNQTLMVTLKGAYKPAALHSSGPSSADDMPTYTEVGHPAINSDLAFATSVATSSAHNQEASVPSTPGPVGMLLANGMITPDTSSMPPAYLGNMAAPPPPMMLSGLANGLATPPSTNARRPLTINTGVTHPGSSDMVMTTPTPTHTGFGDNNGHDYLMEGVSGDIPGTPASGAGFGDNLFDTMLYNEWVSQNGIQREMHGNTQNYMPNDFLGNNDVNAPGILLPGDQAFPSVHAQNYFMGMYPSAFNMGTGHDHPFELGPSMFPNQVRDNHHQPLMGVYNGFQGLIPNTSFTQQHQPIKEEVDDDDHEGNNNIIPSTEFDNSALSGRRGPF</sequence>
<comment type="caution">
    <text evidence="2">The sequence shown here is derived from an EMBL/GenBank/DDBJ whole genome shotgun (WGS) entry which is preliminary data.</text>
</comment>
<feature type="compositionally biased region" description="Polar residues" evidence="1">
    <location>
        <begin position="576"/>
        <end position="590"/>
    </location>
</feature>
<organism evidence="2 3">
    <name type="scientific">Periconia digitata</name>
    <dbReference type="NCBI Taxonomy" id="1303443"/>
    <lineage>
        <taxon>Eukaryota</taxon>
        <taxon>Fungi</taxon>
        <taxon>Dikarya</taxon>
        <taxon>Ascomycota</taxon>
        <taxon>Pezizomycotina</taxon>
        <taxon>Dothideomycetes</taxon>
        <taxon>Pleosporomycetidae</taxon>
        <taxon>Pleosporales</taxon>
        <taxon>Massarineae</taxon>
        <taxon>Periconiaceae</taxon>
        <taxon>Periconia</taxon>
    </lineage>
</organism>
<gene>
    <name evidence="2" type="ORF">PDIGIT_LOCUS6727</name>
</gene>
<dbReference type="Proteomes" id="UP001152607">
    <property type="component" value="Unassembled WGS sequence"/>
</dbReference>
<dbReference type="AlphaFoldDB" id="A0A9W4XIZ0"/>
<feature type="region of interest" description="Disordered" evidence="1">
    <location>
        <begin position="283"/>
        <end position="302"/>
    </location>
</feature>
<dbReference type="EMBL" id="CAOQHR010000004">
    <property type="protein sequence ID" value="CAI6333679.1"/>
    <property type="molecule type" value="Genomic_DNA"/>
</dbReference>
<dbReference type="OrthoDB" id="3903267at2759"/>
<reference evidence="2" key="1">
    <citation type="submission" date="2023-01" db="EMBL/GenBank/DDBJ databases">
        <authorList>
            <person name="Van Ghelder C."/>
            <person name="Rancurel C."/>
        </authorList>
    </citation>
    <scope>NUCLEOTIDE SEQUENCE</scope>
    <source>
        <strain evidence="2">CNCM I-4278</strain>
    </source>
</reference>
<evidence type="ECO:0000313" key="2">
    <source>
        <dbReference type="EMBL" id="CAI6333679.1"/>
    </source>
</evidence>
<keyword evidence="3" id="KW-1185">Reference proteome</keyword>
<feature type="region of interest" description="Disordered" evidence="1">
    <location>
        <begin position="227"/>
        <end position="269"/>
    </location>
</feature>
<accession>A0A9W4XIZ0</accession>
<protein>
    <submittedName>
        <fullName evidence="2">Uncharacterized protein</fullName>
    </submittedName>
</protein>
<evidence type="ECO:0000256" key="1">
    <source>
        <dbReference type="SAM" id="MobiDB-lite"/>
    </source>
</evidence>
<feature type="region of interest" description="Disordered" evidence="1">
    <location>
        <begin position="118"/>
        <end position="163"/>
    </location>
</feature>
<evidence type="ECO:0000313" key="3">
    <source>
        <dbReference type="Proteomes" id="UP001152607"/>
    </source>
</evidence>
<feature type="region of interest" description="Disordered" evidence="1">
    <location>
        <begin position="1"/>
        <end position="31"/>
    </location>
</feature>
<name>A0A9W4XIZ0_9PLEO</name>
<proteinExistence type="predicted"/>
<feature type="compositionally biased region" description="Polar residues" evidence="1">
    <location>
        <begin position="236"/>
        <end position="269"/>
    </location>
</feature>
<feature type="region of interest" description="Disordered" evidence="1">
    <location>
        <begin position="560"/>
        <end position="597"/>
    </location>
</feature>